<evidence type="ECO:0000259" key="1">
    <source>
        <dbReference type="Pfam" id="PF03446"/>
    </source>
</evidence>
<gene>
    <name evidence="2" type="ORF">SDC9_14984</name>
</gene>
<evidence type="ECO:0000313" key="2">
    <source>
        <dbReference type="EMBL" id="MPL69248.1"/>
    </source>
</evidence>
<sequence length="228" mass="24699">MPIGLVGVGRMGRTLAAKLSDQIELVLFDRDDTRLAEVAAEYRITTSDSLESLAALGTVILVVPDREVISCIKIFNQLQQSLTVINVATNVDRHVLREIAAKHVKCISAKIIGQADEMMAGQRPVIIVDDFPAEISIVTAEIFNKVGDVIIGRADLVAQINRMAAEKVLTAAVTIEEALRQQNITDQAIIKNAIGQVAVGTLKAYADSNLGPFAREIVQAVRAKMRTK</sequence>
<protein>
    <recommendedName>
        <fullName evidence="1">6-phosphogluconate dehydrogenase NADP-binding domain-containing protein</fullName>
    </recommendedName>
</protein>
<dbReference type="Pfam" id="PF03446">
    <property type="entry name" value="NAD_binding_2"/>
    <property type="match status" value="1"/>
</dbReference>
<dbReference type="InterPro" id="IPR006115">
    <property type="entry name" value="6PGDH_NADP-bd"/>
</dbReference>
<dbReference type="EMBL" id="VSSQ01000046">
    <property type="protein sequence ID" value="MPL69248.1"/>
    <property type="molecule type" value="Genomic_DNA"/>
</dbReference>
<reference evidence="2" key="1">
    <citation type="submission" date="2019-08" db="EMBL/GenBank/DDBJ databases">
        <authorList>
            <person name="Kucharzyk K."/>
            <person name="Murdoch R.W."/>
            <person name="Higgins S."/>
            <person name="Loffler F."/>
        </authorList>
    </citation>
    <scope>NUCLEOTIDE SEQUENCE</scope>
</reference>
<accession>A0A644TQG4</accession>
<comment type="caution">
    <text evidence="2">The sequence shown here is derived from an EMBL/GenBank/DDBJ whole genome shotgun (WGS) entry which is preliminary data.</text>
</comment>
<dbReference type="InterPro" id="IPR036291">
    <property type="entry name" value="NAD(P)-bd_dom_sf"/>
</dbReference>
<dbReference type="SUPFAM" id="SSF51735">
    <property type="entry name" value="NAD(P)-binding Rossmann-fold domains"/>
    <property type="match status" value="1"/>
</dbReference>
<feature type="domain" description="6-phosphogluconate dehydrogenase NADP-binding" evidence="1">
    <location>
        <begin position="3"/>
        <end position="121"/>
    </location>
</feature>
<dbReference type="Gene3D" id="3.40.50.720">
    <property type="entry name" value="NAD(P)-binding Rossmann-like Domain"/>
    <property type="match status" value="1"/>
</dbReference>
<dbReference type="GO" id="GO:0050661">
    <property type="term" value="F:NADP binding"/>
    <property type="evidence" value="ECO:0007669"/>
    <property type="project" value="InterPro"/>
</dbReference>
<proteinExistence type="predicted"/>
<dbReference type="AlphaFoldDB" id="A0A644TQG4"/>
<name>A0A644TQG4_9ZZZZ</name>
<organism evidence="2">
    <name type="scientific">bioreactor metagenome</name>
    <dbReference type="NCBI Taxonomy" id="1076179"/>
    <lineage>
        <taxon>unclassified sequences</taxon>
        <taxon>metagenomes</taxon>
        <taxon>ecological metagenomes</taxon>
    </lineage>
</organism>